<organism evidence="3 4">
    <name type="scientific">Strongyloides venezuelensis</name>
    <name type="common">Threadworm</name>
    <dbReference type="NCBI Taxonomy" id="75913"/>
    <lineage>
        <taxon>Eukaryota</taxon>
        <taxon>Metazoa</taxon>
        <taxon>Ecdysozoa</taxon>
        <taxon>Nematoda</taxon>
        <taxon>Chromadorea</taxon>
        <taxon>Rhabditida</taxon>
        <taxon>Tylenchina</taxon>
        <taxon>Panagrolaimomorpha</taxon>
        <taxon>Strongyloidoidea</taxon>
        <taxon>Strongyloididae</taxon>
        <taxon>Strongyloides</taxon>
    </lineage>
</organism>
<dbReference type="Proteomes" id="UP000035680">
    <property type="component" value="Unassembled WGS sequence"/>
</dbReference>
<dbReference type="STRING" id="75913.A0A0K0FFX6"/>
<dbReference type="InterPro" id="IPR029058">
    <property type="entry name" value="AB_hydrolase_fold"/>
</dbReference>
<keyword evidence="3" id="KW-1185">Reference proteome</keyword>
<dbReference type="Pfam" id="PF00135">
    <property type="entry name" value="COesterase"/>
    <property type="match status" value="1"/>
</dbReference>
<accession>A0A0K0FFX6</accession>
<dbReference type="InterPro" id="IPR002018">
    <property type="entry name" value="CarbesteraseB"/>
</dbReference>
<sequence>MEHLDQQMALKWIYDNVENFGGKRKKITLLGHGEYASDATAHMLNKDSKKLFDRVIAISRTVINKWSLEKPKL</sequence>
<evidence type="ECO:0000313" key="3">
    <source>
        <dbReference type="Proteomes" id="UP000035680"/>
    </source>
</evidence>
<reference evidence="4" key="2">
    <citation type="submission" date="2015-08" db="UniProtKB">
        <authorList>
            <consortium name="WormBaseParasite"/>
        </authorList>
    </citation>
    <scope>IDENTIFICATION</scope>
</reference>
<dbReference type="PANTHER" id="PTHR43903">
    <property type="entry name" value="NEUROLIGIN"/>
    <property type="match status" value="1"/>
</dbReference>
<evidence type="ECO:0000313" key="4">
    <source>
        <dbReference type="WBParaSite" id="SVE_0777200.1"/>
    </source>
</evidence>
<dbReference type="AlphaFoldDB" id="A0A0K0FFX6"/>
<feature type="domain" description="Carboxylesterase type B" evidence="2">
    <location>
        <begin position="3"/>
        <end position="70"/>
    </location>
</feature>
<dbReference type="Gene3D" id="3.40.50.1820">
    <property type="entry name" value="alpha/beta hydrolase"/>
    <property type="match status" value="1"/>
</dbReference>
<comment type="similarity">
    <text evidence="1">Belongs to the type-B carboxylesterase/lipase family.</text>
</comment>
<protein>
    <submittedName>
        <fullName evidence="4">COesterase domain-containing protein</fullName>
    </submittedName>
</protein>
<dbReference type="WBParaSite" id="SVE_0777200.1">
    <property type="protein sequence ID" value="SVE_0777200.1"/>
    <property type="gene ID" value="SVE_0777200"/>
</dbReference>
<dbReference type="SUPFAM" id="SSF53474">
    <property type="entry name" value="alpha/beta-Hydrolases"/>
    <property type="match status" value="1"/>
</dbReference>
<dbReference type="InterPro" id="IPR051093">
    <property type="entry name" value="Neuroligin/BSAL"/>
</dbReference>
<name>A0A0K0FFX6_STRVS</name>
<reference evidence="3" key="1">
    <citation type="submission" date="2014-07" db="EMBL/GenBank/DDBJ databases">
        <authorList>
            <person name="Martin A.A"/>
            <person name="De Silva N."/>
        </authorList>
    </citation>
    <scope>NUCLEOTIDE SEQUENCE</scope>
</reference>
<evidence type="ECO:0000256" key="1">
    <source>
        <dbReference type="ARBA" id="ARBA00005964"/>
    </source>
</evidence>
<proteinExistence type="inferred from homology"/>
<evidence type="ECO:0000259" key="2">
    <source>
        <dbReference type="Pfam" id="PF00135"/>
    </source>
</evidence>